<keyword evidence="1" id="KW-0472">Membrane</keyword>
<comment type="caution">
    <text evidence="2">The sequence shown here is derived from an EMBL/GenBank/DDBJ whole genome shotgun (WGS) entry which is preliminary data.</text>
</comment>
<feature type="transmembrane region" description="Helical" evidence="1">
    <location>
        <begin position="20"/>
        <end position="35"/>
    </location>
</feature>
<gene>
    <name evidence="2" type="ORF">POTOM_012825</name>
</gene>
<reference evidence="2" key="1">
    <citation type="journal article" date="2020" name="bioRxiv">
        <title>Hybrid origin of Populus tomentosa Carr. identified through genome sequencing and phylogenomic analysis.</title>
        <authorList>
            <person name="An X."/>
            <person name="Gao K."/>
            <person name="Chen Z."/>
            <person name="Li J."/>
            <person name="Yang X."/>
            <person name="Yang X."/>
            <person name="Zhou J."/>
            <person name="Guo T."/>
            <person name="Zhao T."/>
            <person name="Huang S."/>
            <person name="Miao D."/>
            <person name="Khan W.U."/>
            <person name="Rao P."/>
            <person name="Ye M."/>
            <person name="Lei B."/>
            <person name="Liao W."/>
            <person name="Wang J."/>
            <person name="Ji L."/>
            <person name="Li Y."/>
            <person name="Guo B."/>
            <person name="Mustafa N.S."/>
            <person name="Li S."/>
            <person name="Yun Q."/>
            <person name="Keller S.R."/>
            <person name="Mao J."/>
            <person name="Zhang R."/>
            <person name="Strauss S.H."/>
        </authorList>
    </citation>
    <scope>NUCLEOTIDE SEQUENCE</scope>
    <source>
        <strain evidence="2">GM15</strain>
        <tissue evidence="2">Leaf</tissue>
    </source>
</reference>
<dbReference type="Proteomes" id="UP000886885">
    <property type="component" value="Chromosome 3A"/>
</dbReference>
<evidence type="ECO:0000313" key="2">
    <source>
        <dbReference type="EMBL" id="KAG6783378.1"/>
    </source>
</evidence>
<protein>
    <submittedName>
        <fullName evidence="2">Uncharacterized protein</fullName>
    </submittedName>
</protein>
<accession>A0A8X8AFE1</accession>
<keyword evidence="1" id="KW-1133">Transmembrane helix</keyword>
<keyword evidence="1" id="KW-0812">Transmembrane</keyword>
<evidence type="ECO:0000313" key="3">
    <source>
        <dbReference type="Proteomes" id="UP000886885"/>
    </source>
</evidence>
<keyword evidence="3" id="KW-1185">Reference proteome</keyword>
<organism evidence="2 3">
    <name type="scientific">Populus tomentosa</name>
    <name type="common">Chinese white poplar</name>
    <dbReference type="NCBI Taxonomy" id="118781"/>
    <lineage>
        <taxon>Eukaryota</taxon>
        <taxon>Viridiplantae</taxon>
        <taxon>Streptophyta</taxon>
        <taxon>Embryophyta</taxon>
        <taxon>Tracheophyta</taxon>
        <taxon>Spermatophyta</taxon>
        <taxon>Magnoliopsida</taxon>
        <taxon>eudicotyledons</taxon>
        <taxon>Gunneridae</taxon>
        <taxon>Pentapetalae</taxon>
        <taxon>rosids</taxon>
        <taxon>fabids</taxon>
        <taxon>Malpighiales</taxon>
        <taxon>Salicaceae</taxon>
        <taxon>Saliceae</taxon>
        <taxon>Populus</taxon>
    </lineage>
</organism>
<dbReference type="AlphaFoldDB" id="A0A8X8AFE1"/>
<sequence length="134" mass="15578">MNNISFLCWVTVTMERNLNLVYIVVGLVIALFSVLEKERPPQKELNGIECMKNQIRAACGVRQPCMKIRQKPGFDAHQMIRLYSLSSQVSTASADTLLLFVNYTINYENIYYTNNSELLVIWMDMFLFYRINPP</sequence>
<evidence type="ECO:0000256" key="1">
    <source>
        <dbReference type="SAM" id="Phobius"/>
    </source>
</evidence>
<proteinExistence type="predicted"/>
<dbReference type="EMBL" id="JAAWWB010000005">
    <property type="protein sequence ID" value="KAG6783378.1"/>
    <property type="molecule type" value="Genomic_DNA"/>
</dbReference>
<name>A0A8X8AFE1_POPTO</name>